<organism evidence="2 3">
    <name type="scientific">Synaphobranchus kaupii</name>
    <name type="common">Kaup's arrowtooth eel</name>
    <dbReference type="NCBI Taxonomy" id="118154"/>
    <lineage>
        <taxon>Eukaryota</taxon>
        <taxon>Metazoa</taxon>
        <taxon>Chordata</taxon>
        <taxon>Craniata</taxon>
        <taxon>Vertebrata</taxon>
        <taxon>Euteleostomi</taxon>
        <taxon>Actinopterygii</taxon>
        <taxon>Neopterygii</taxon>
        <taxon>Teleostei</taxon>
        <taxon>Anguilliformes</taxon>
        <taxon>Synaphobranchidae</taxon>
        <taxon>Synaphobranchus</taxon>
    </lineage>
</organism>
<evidence type="ECO:0000313" key="2">
    <source>
        <dbReference type="EMBL" id="KAJ8379876.1"/>
    </source>
</evidence>
<name>A0A9Q1G981_SYNKA</name>
<reference evidence="2" key="1">
    <citation type="journal article" date="2023" name="Science">
        <title>Genome structures resolve the early diversification of teleost fishes.</title>
        <authorList>
            <person name="Parey E."/>
            <person name="Louis A."/>
            <person name="Montfort J."/>
            <person name="Bouchez O."/>
            <person name="Roques C."/>
            <person name="Iampietro C."/>
            <person name="Lluch J."/>
            <person name="Castinel A."/>
            <person name="Donnadieu C."/>
            <person name="Desvignes T."/>
            <person name="Floi Bucao C."/>
            <person name="Jouanno E."/>
            <person name="Wen M."/>
            <person name="Mejri S."/>
            <person name="Dirks R."/>
            <person name="Jansen H."/>
            <person name="Henkel C."/>
            <person name="Chen W.J."/>
            <person name="Zahm M."/>
            <person name="Cabau C."/>
            <person name="Klopp C."/>
            <person name="Thompson A.W."/>
            <person name="Robinson-Rechavi M."/>
            <person name="Braasch I."/>
            <person name="Lecointre G."/>
            <person name="Bobe J."/>
            <person name="Postlethwait J.H."/>
            <person name="Berthelot C."/>
            <person name="Roest Crollius H."/>
            <person name="Guiguen Y."/>
        </authorList>
    </citation>
    <scope>NUCLEOTIDE SEQUENCE</scope>
    <source>
        <strain evidence="2">WJC10195</strain>
    </source>
</reference>
<comment type="caution">
    <text evidence="2">The sequence shown here is derived from an EMBL/GenBank/DDBJ whole genome shotgun (WGS) entry which is preliminary data.</text>
</comment>
<proteinExistence type="predicted"/>
<dbReference type="AlphaFoldDB" id="A0A9Q1G981"/>
<dbReference type="EMBL" id="JAINUF010000001">
    <property type="protein sequence ID" value="KAJ8379876.1"/>
    <property type="molecule type" value="Genomic_DNA"/>
</dbReference>
<evidence type="ECO:0000256" key="1">
    <source>
        <dbReference type="SAM" id="MobiDB-lite"/>
    </source>
</evidence>
<gene>
    <name evidence="2" type="ORF">SKAU_G00006540</name>
</gene>
<accession>A0A9Q1G981</accession>
<dbReference type="Proteomes" id="UP001152622">
    <property type="component" value="Chromosome 1"/>
</dbReference>
<evidence type="ECO:0000313" key="3">
    <source>
        <dbReference type="Proteomes" id="UP001152622"/>
    </source>
</evidence>
<keyword evidence="3" id="KW-1185">Reference proteome</keyword>
<feature type="region of interest" description="Disordered" evidence="1">
    <location>
        <begin position="53"/>
        <end position="84"/>
    </location>
</feature>
<protein>
    <submittedName>
        <fullName evidence="2">Uncharacterized protein</fullName>
    </submittedName>
</protein>
<sequence>MYDGAQHGCVCPSHMKEFLHGLPGVSISPTSLRFIWESLACLVFAARCAGKWASGRGGPTKPKKKPDFLPIKAPPWGSVSAWQH</sequence>